<dbReference type="NCBIfam" id="TIGR01951">
    <property type="entry name" value="nusB"/>
    <property type="match status" value="1"/>
</dbReference>
<dbReference type="SUPFAM" id="SSF48013">
    <property type="entry name" value="NusB-like"/>
    <property type="match status" value="1"/>
</dbReference>
<proteinExistence type="inferred from homology"/>
<keyword evidence="3 6" id="KW-0694">RNA-binding</keyword>
<evidence type="ECO:0000259" key="7">
    <source>
        <dbReference type="Pfam" id="PF01029"/>
    </source>
</evidence>
<sequence length="174" mass="18850">MSKLIPTPSQLAVGKETKVDAKSAAPKRSLTPRRRAREYALQGVYQSLVMRRAGSLPNAAAIAKQLGEDPAFRRCQLDLFQGIFDGVLERTDELEAIITPALDRPINELSPVEHAALLIGAYELAIDLSVPYKVAINEAVELAKTFGGTDGHKYVNGVLDLLAQKLRSAEIQAG</sequence>
<keyword evidence="4 6" id="KW-0805">Transcription regulation</keyword>
<feature type="domain" description="NusB/RsmB/TIM44" evidence="7">
    <location>
        <begin position="34"/>
        <end position="162"/>
    </location>
</feature>
<dbReference type="AlphaFoldDB" id="A0AAC9IRB5"/>
<comment type="function">
    <text evidence="6">Involved in transcription antitermination. Required for transcription of ribosomal RNA (rRNA) genes. Binds specifically to the boxA antiterminator sequence of the ribosomal RNA (rrn) operons.</text>
</comment>
<keyword evidence="5 6" id="KW-0804">Transcription</keyword>
<keyword evidence="2 6" id="KW-0889">Transcription antitermination</keyword>
<dbReference type="PANTHER" id="PTHR11078:SF3">
    <property type="entry name" value="ANTITERMINATION NUSB DOMAIN-CONTAINING PROTEIN"/>
    <property type="match status" value="1"/>
</dbReference>
<dbReference type="InterPro" id="IPR035926">
    <property type="entry name" value="NusB-like_sf"/>
</dbReference>
<evidence type="ECO:0000313" key="8">
    <source>
        <dbReference type="EMBL" id="APC00395.1"/>
    </source>
</evidence>
<comment type="similarity">
    <text evidence="1 6">Belongs to the NusB family.</text>
</comment>
<dbReference type="InterPro" id="IPR011605">
    <property type="entry name" value="NusB_fam"/>
</dbReference>
<dbReference type="OMA" id="ERHYTDW"/>
<dbReference type="GeneID" id="31480614"/>
<evidence type="ECO:0000256" key="4">
    <source>
        <dbReference type="ARBA" id="ARBA00023015"/>
    </source>
</evidence>
<protein>
    <recommendedName>
        <fullName evidence="6">Transcription antitermination protein NusB</fullName>
    </recommendedName>
    <alternativeName>
        <fullName evidence="6">Antitermination factor NusB</fullName>
    </alternativeName>
</protein>
<name>A0AAC9IRB5_9BURK</name>
<evidence type="ECO:0000256" key="2">
    <source>
        <dbReference type="ARBA" id="ARBA00022814"/>
    </source>
</evidence>
<dbReference type="Proteomes" id="UP000182060">
    <property type="component" value="Chromosome"/>
</dbReference>
<gene>
    <name evidence="6" type="primary">nusB</name>
    <name evidence="8" type="ORF">AOC25_01545</name>
</gene>
<dbReference type="GO" id="GO:0003723">
    <property type="term" value="F:RNA binding"/>
    <property type="evidence" value="ECO:0007669"/>
    <property type="project" value="UniProtKB-UniRule"/>
</dbReference>
<evidence type="ECO:0000256" key="3">
    <source>
        <dbReference type="ARBA" id="ARBA00022884"/>
    </source>
</evidence>
<accession>A0AAC9IRB5</accession>
<evidence type="ECO:0000256" key="6">
    <source>
        <dbReference type="HAMAP-Rule" id="MF_00073"/>
    </source>
</evidence>
<evidence type="ECO:0000256" key="1">
    <source>
        <dbReference type="ARBA" id="ARBA00005952"/>
    </source>
</evidence>
<organism evidence="8 9">
    <name type="scientific">Polynucleobacter asymbioticus</name>
    <dbReference type="NCBI Taxonomy" id="576611"/>
    <lineage>
        <taxon>Bacteria</taxon>
        <taxon>Pseudomonadati</taxon>
        <taxon>Pseudomonadota</taxon>
        <taxon>Betaproteobacteria</taxon>
        <taxon>Burkholderiales</taxon>
        <taxon>Burkholderiaceae</taxon>
        <taxon>Polynucleobacter</taxon>
    </lineage>
</organism>
<dbReference type="RefSeq" id="WP_011902110.1">
    <property type="nucleotide sequence ID" value="NZ_CP015016.1"/>
</dbReference>
<evidence type="ECO:0000313" key="9">
    <source>
        <dbReference type="Proteomes" id="UP000182060"/>
    </source>
</evidence>
<dbReference type="EMBL" id="CP015017">
    <property type="protein sequence ID" value="APC00395.1"/>
    <property type="molecule type" value="Genomic_DNA"/>
</dbReference>
<dbReference type="HAMAP" id="MF_00073">
    <property type="entry name" value="NusB"/>
    <property type="match status" value="1"/>
</dbReference>
<dbReference type="GO" id="GO:0005829">
    <property type="term" value="C:cytosol"/>
    <property type="evidence" value="ECO:0007669"/>
    <property type="project" value="TreeGrafter"/>
</dbReference>
<dbReference type="PANTHER" id="PTHR11078">
    <property type="entry name" value="N UTILIZATION SUBSTANCE PROTEIN B-RELATED"/>
    <property type="match status" value="1"/>
</dbReference>
<dbReference type="Gene3D" id="1.10.940.10">
    <property type="entry name" value="NusB-like"/>
    <property type="match status" value="1"/>
</dbReference>
<dbReference type="GO" id="GO:0031564">
    <property type="term" value="P:transcription antitermination"/>
    <property type="evidence" value="ECO:0007669"/>
    <property type="project" value="UniProtKB-KW"/>
</dbReference>
<dbReference type="Pfam" id="PF01029">
    <property type="entry name" value="NusB"/>
    <property type="match status" value="1"/>
</dbReference>
<dbReference type="GO" id="GO:0006353">
    <property type="term" value="P:DNA-templated transcription termination"/>
    <property type="evidence" value="ECO:0007669"/>
    <property type="project" value="UniProtKB-UniRule"/>
</dbReference>
<reference evidence="8" key="1">
    <citation type="journal article" date="2017" name="Appl. Environ. Microbiol.">
        <title>Microdiversification of a pelagic Polynucleobacter species is mainly driven by acquisition of genomic islands from a partially interspecific gene pool.</title>
        <authorList>
            <person name="Hoetzinger M."/>
            <person name="Hahn M.W."/>
            <person name="Jezberova J."/>
            <person name="Schmidt J."/>
            <person name="Koll U."/>
        </authorList>
    </citation>
    <scope>NUCLEOTIDE SEQUENCE</scope>
    <source>
        <strain evidence="8">MWH-RechtKol4</strain>
    </source>
</reference>
<evidence type="ECO:0000256" key="5">
    <source>
        <dbReference type="ARBA" id="ARBA00023163"/>
    </source>
</evidence>
<dbReference type="InterPro" id="IPR006027">
    <property type="entry name" value="NusB_RsmB_TIM44"/>
</dbReference>